<dbReference type="PANTHER" id="PTHR14069:SF0">
    <property type="entry name" value="FILENSIN"/>
    <property type="match status" value="1"/>
</dbReference>
<dbReference type="GO" id="GO:0070307">
    <property type="term" value="P:lens fiber cell development"/>
    <property type="evidence" value="ECO:0007669"/>
    <property type="project" value="TreeGrafter"/>
</dbReference>
<evidence type="ECO:0000256" key="10">
    <source>
        <dbReference type="ARBA" id="ARBA00022754"/>
    </source>
</evidence>
<organism evidence="18 19">
    <name type="scientific">Anas platyrhynchos platyrhynchos</name>
    <name type="common">Northern mallard</name>
    <dbReference type="NCBI Taxonomy" id="8840"/>
    <lineage>
        <taxon>Eukaryota</taxon>
        <taxon>Metazoa</taxon>
        <taxon>Chordata</taxon>
        <taxon>Craniata</taxon>
        <taxon>Vertebrata</taxon>
        <taxon>Euteleostomi</taxon>
        <taxon>Archelosauria</taxon>
        <taxon>Archosauria</taxon>
        <taxon>Dinosauria</taxon>
        <taxon>Saurischia</taxon>
        <taxon>Theropoda</taxon>
        <taxon>Coelurosauria</taxon>
        <taxon>Aves</taxon>
        <taxon>Neognathae</taxon>
        <taxon>Galloanserae</taxon>
        <taxon>Anseriformes</taxon>
        <taxon>Anatidae</taxon>
        <taxon>Anatinae</taxon>
        <taxon>Anas</taxon>
    </lineage>
</organism>
<evidence type="ECO:0000256" key="16">
    <source>
        <dbReference type="SAM" id="MobiDB-lite"/>
    </source>
</evidence>
<dbReference type="GeneTree" id="ENSGT00390000016976"/>
<dbReference type="GO" id="GO:0005886">
    <property type="term" value="C:plasma membrane"/>
    <property type="evidence" value="ECO:0007669"/>
    <property type="project" value="UniProtKB-SubCell"/>
</dbReference>
<evidence type="ECO:0000313" key="19">
    <source>
        <dbReference type="Proteomes" id="UP000016666"/>
    </source>
</evidence>
<keyword evidence="6" id="KW-0963">Cytoplasm</keyword>
<evidence type="ECO:0000256" key="7">
    <source>
        <dbReference type="ARBA" id="ARBA00022553"/>
    </source>
</evidence>
<dbReference type="PROSITE" id="PS51842">
    <property type="entry name" value="IF_ROD_2"/>
    <property type="match status" value="1"/>
</dbReference>
<keyword evidence="8" id="KW-0273">Eye lens protein</keyword>
<dbReference type="SMART" id="SM01391">
    <property type="entry name" value="Filament"/>
    <property type="match status" value="1"/>
</dbReference>
<reference evidence="18" key="3">
    <citation type="submission" date="2025-09" db="UniProtKB">
        <authorList>
            <consortium name="Ensembl"/>
        </authorList>
    </citation>
    <scope>IDENTIFICATION</scope>
</reference>
<evidence type="ECO:0000256" key="9">
    <source>
        <dbReference type="ARBA" id="ARBA00022737"/>
    </source>
</evidence>
<evidence type="ECO:0000256" key="15">
    <source>
        <dbReference type="SAM" id="Coils"/>
    </source>
</evidence>
<dbReference type="STRING" id="8840.ENSAPLP00000015441"/>
<dbReference type="InterPro" id="IPR039008">
    <property type="entry name" value="IF_rod_dom"/>
</dbReference>
<evidence type="ECO:0000256" key="5">
    <source>
        <dbReference type="ARBA" id="ARBA00022475"/>
    </source>
</evidence>
<dbReference type="InterPro" id="IPR042358">
    <property type="entry name" value="BFSP1"/>
</dbReference>
<dbReference type="GO" id="GO:0005882">
    <property type="term" value="C:intermediate filament"/>
    <property type="evidence" value="ECO:0007669"/>
    <property type="project" value="UniProtKB-KW"/>
</dbReference>
<feature type="coiled-coil region" evidence="15">
    <location>
        <begin position="42"/>
        <end position="159"/>
    </location>
</feature>
<keyword evidence="9" id="KW-0677">Repeat</keyword>
<evidence type="ECO:0000256" key="12">
    <source>
        <dbReference type="ARBA" id="ARBA00023136"/>
    </source>
</evidence>
<dbReference type="PANTHER" id="PTHR14069">
    <property type="entry name" value="FILENSIN"/>
    <property type="match status" value="1"/>
</dbReference>
<dbReference type="GO" id="GO:0005212">
    <property type="term" value="F:structural constituent of eye lens"/>
    <property type="evidence" value="ECO:0007669"/>
    <property type="project" value="UniProtKB-KW"/>
</dbReference>
<evidence type="ECO:0000256" key="2">
    <source>
        <dbReference type="ARBA" id="ARBA00004413"/>
    </source>
</evidence>
<dbReference type="Gene3D" id="1.20.5.1160">
    <property type="entry name" value="Vasodilator-stimulated phosphoprotein"/>
    <property type="match status" value="1"/>
</dbReference>
<dbReference type="OMA" id="IQTTPRV"/>
<feature type="region of interest" description="Disordered" evidence="16">
    <location>
        <begin position="462"/>
        <end position="490"/>
    </location>
</feature>
<dbReference type="Proteomes" id="UP000016666">
    <property type="component" value="Chromosome 3"/>
</dbReference>
<evidence type="ECO:0000256" key="1">
    <source>
        <dbReference type="ARBA" id="ARBA00004245"/>
    </source>
</evidence>
<keyword evidence="5" id="KW-1003">Cell membrane</keyword>
<keyword evidence="11 15" id="KW-0175">Coiled coil</keyword>
<evidence type="ECO:0000256" key="6">
    <source>
        <dbReference type="ARBA" id="ARBA00022490"/>
    </source>
</evidence>
<dbReference type="FunFam" id="1.20.5.1160:FF:000009">
    <property type="entry name" value="filensin isoform X2"/>
    <property type="match status" value="1"/>
</dbReference>
<reference evidence="18 19" key="1">
    <citation type="submission" date="2017-10" db="EMBL/GenBank/DDBJ databases">
        <title>A new Pekin duck reference genome.</title>
        <authorList>
            <person name="Hou Z.-C."/>
            <person name="Zhou Z.-K."/>
            <person name="Zhu F."/>
            <person name="Hou S.-S."/>
        </authorList>
    </citation>
    <scope>NUCLEOTIDE SEQUENCE [LARGE SCALE GENOMIC DNA]</scope>
</reference>
<accession>U3J7G4</accession>
<keyword evidence="12" id="KW-0472">Membrane</keyword>
<dbReference type="SUPFAM" id="SSF64593">
    <property type="entry name" value="Intermediate filament protein, coiled coil region"/>
    <property type="match status" value="1"/>
</dbReference>
<comment type="subcellular location">
    <subcellularLocation>
        <location evidence="2">Cell membrane</location>
        <topology evidence="2">Peripheral membrane protein</topology>
        <orientation evidence="2">Cytoplasmic side</orientation>
    </subcellularLocation>
    <subcellularLocation>
        <location evidence="3">Cytoplasm</location>
        <location evidence="3">Cell cortex</location>
    </subcellularLocation>
    <subcellularLocation>
        <location evidence="1">Cytoplasm</location>
        <location evidence="1">Cytoskeleton</location>
    </subcellularLocation>
</comment>
<keyword evidence="10" id="KW-0403">Intermediate filament</keyword>
<proteinExistence type="predicted"/>
<dbReference type="Pfam" id="PF00038">
    <property type="entry name" value="Filament"/>
    <property type="match status" value="1"/>
</dbReference>
<dbReference type="Ensembl" id="ENSAPLT00000016238.2">
    <property type="protein sequence ID" value="ENSAPLP00000015441.2"/>
    <property type="gene ID" value="ENSAPLG00000015558.2"/>
</dbReference>
<evidence type="ECO:0000256" key="14">
    <source>
        <dbReference type="ARBA" id="ARBA00031415"/>
    </source>
</evidence>
<keyword evidence="19" id="KW-1185">Reference proteome</keyword>
<evidence type="ECO:0000313" key="18">
    <source>
        <dbReference type="Ensembl" id="ENSAPLP00000015441.2"/>
    </source>
</evidence>
<protein>
    <recommendedName>
        <fullName evidence="4">Filensin</fullName>
    </recommendedName>
    <alternativeName>
        <fullName evidence="14">Beaded filament structural protein 1</fullName>
    </alternativeName>
</protein>
<evidence type="ECO:0000259" key="17">
    <source>
        <dbReference type="PROSITE" id="PS51842"/>
    </source>
</evidence>
<dbReference type="HOGENOM" id="CLU_028949_0_0_1"/>
<gene>
    <name evidence="18" type="primary">BFSP1</name>
</gene>
<dbReference type="GO" id="GO:0005938">
    <property type="term" value="C:cell cortex"/>
    <property type="evidence" value="ECO:0007669"/>
    <property type="project" value="UniProtKB-SubCell"/>
</dbReference>
<evidence type="ECO:0000256" key="3">
    <source>
        <dbReference type="ARBA" id="ARBA00004544"/>
    </source>
</evidence>
<feature type="domain" description="IF rod" evidence="17">
    <location>
        <begin position="38"/>
        <end position="223"/>
    </location>
</feature>
<evidence type="ECO:0000256" key="4">
    <source>
        <dbReference type="ARBA" id="ARBA00019025"/>
    </source>
</evidence>
<keyword evidence="7" id="KW-0597">Phosphoprotein</keyword>
<dbReference type="AlphaFoldDB" id="U3J7G4"/>
<evidence type="ECO:0000256" key="11">
    <source>
        <dbReference type="ARBA" id="ARBA00023054"/>
    </source>
</evidence>
<sequence>MYRSSFLREVRKEKYERSDAYDELRGSPEFDSLAQAQGLENLQELNERFASYINRARVLEQRNAILRKQLDTFQRMDELVGLDEAFAGQNEFNRQRMRELASDRAKLEREEKDAQRMLDEYRNKYRNEREYQQKLKETLERLNKEADEALLCNLELQIESQFLQDDINATKDRYKKNLMEIQTYVNILQQIIQTTPRVSPITTGISEEKLIAERRIPVLQSQLEEYKSILCQLQAQKYKLQTEGGSGKETSVQCAREAVLTFCCVQSPPTAVRVRDGFSVCSSCVQHCLFALFSSPLDITQAMQEIASVKPRQKALTKKIFRKKEIMSKDITDGLSPEKTYERTLEVFDLDQDQMEFRHEGSVTCEPGQEGLKLVEKEIVPEDVPDGAQISKAFDKLCNIVREKIRVYKRPEAKTDSHPKGRYVLVTGEGGYEEPCFLSSSIPAGGGITVSTSNGKVTISGDVEPIPELPEPTEPSEKRDVCERREEFEPQDKLKEEEKEDMFEWDKRRGKIEQITKYPDISEPETTPSPGPISPTEPGVLRETEYDREDKQDLLFREAGLPGSMSYEKVEVVESIEKFSDDRIQTYEETAMIVETMIEKTSKKKPGDKGS</sequence>
<feature type="region of interest" description="Disordered" evidence="16">
    <location>
        <begin position="519"/>
        <end position="551"/>
    </location>
</feature>
<feature type="compositionally biased region" description="Basic and acidic residues" evidence="16">
    <location>
        <begin position="475"/>
        <end position="490"/>
    </location>
</feature>
<evidence type="ECO:0000256" key="8">
    <source>
        <dbReference type="ARBA" id="ARBA00022613"/>
    </source>
</evidence>
<name>U3J7G4_ANAPP</name>
<evidence type="ECO:0000256" key="13">
    <source>
        <dbReference type="ARBA" id="ARBA00023212"/>
    </source>
</evidence>
<keyword evidence="13" id="KW-0206">Cytoskeleton</keyword>
<reference evidence="18" key="2">
    <citation type="submission" date="2025-08" db="UniProtKB">
        <authorList>
            <consortium name="Ensembl"/>
        </authorList>
    </citation>
    <scope>IDENTIFICATION</scope>
</reference>
<feature type="compositionally biased region" description="Basic and acidic residues" evidence="16">
    <location>
        <begin position="540"/>
        <end position="551"/>
    </location>
</feature>